<dbReference type="AlphaFoldDB" id="A0A0K2T9K9"/>
<protein>
    <submittedName>
        <fullName evidence="1">Uncharacterized protein</fullName>
    </submittedName>
</protein>
<name>A0A0K2T9K9_LEPSM</name>
<organism evidence="1">
    <name type="scientific">Lepeophtheirus salmonis</name>
    <name type="common">Salmon louse</name>
    <name type="synonym">Caligus salmonis</name>
    <dbReference type="NCBI Taxonomy" id="72036"/>
    <lineage>
        <taxon>Eukaryota</taxon>
        <taxon>Metazoa</taxon>
        <taxon>Ecdysozoa</taxon>
        <taxon>Arthropoda</taxon>
        <taxon>Crustacea</taxon>
        <taxon>Multicrustacea</taxon>
        <taxon>Hexanauplia</taxon>
        <taxon>Copepoda</taxon>
        <taxon>Siphonostomatoida</taxon>
        <taxon>Caligidae</taxon>
        <taxon>Lepeophtheirus</taxon>
    </lineage>
</organism>
<accession>A0A0K2T9K9</accession>
<sequence>MCQYHLKLKVYVNKLRISMWKKLIINVYKAFWAHLERGIEANVTLIFARFEPVGFFFVGHFGK</sequence>
<evidence type="ECO:0000313" key="1">
    <source>
        <dbReference type="EMBL" id="CDW22156.1"/>
    </source>
</evidence>
<reference evidence="1" key="1">
    <citation type="submission" date="2014-05" db="EMBL/GenBank/DDBJ databases">
        <authorList>
            <person name="Chronopoulou M."/>
        </authorList>
    </citation>
    <scope>NUCLEOTIDE SEQUENCE</scope>
    <source>
        <tissue evidence="1">Whole organism</tissue>
    </source>
</reference>
<dbReference type="EMBL" id="HACA01004795">
    <property type="protein sequence ID" value="CDW22156.1"/>
    <property type="molecule type" value="Transcribed_RNA"/>
</dbReference>
<proteinExistence type="predicted"/>